<dbReference type="PANTHER" id="PTHR30466">
    <property type="entry name" value="FLAVIN REDUCTASE"/>
    <property type="match status" value="1"/>
</dbReference>
<dbReference type="Proteomes" id="UP000253551">
    <property type="component" value="Unassembled WGS sequence"/>
</dbReference>
<dbReference type="AlphaFoldDB" id="A0A367KPI3"/>
<reference evidence="3 4" key="1">
    <citation type="journal article" date="2018" name="G3 (Bethesda)">
        <title>Phylogenetic and Phylogenomic Definition of Rhizopus Species.</title>
        <authorList>
            <person name="Gryganskyi A.P."/>
            <person name="Golan J."/>
            <person name="Dolatabadi S."/>
            <person name="Mondo S."/>
            <person name="Robb S."/>
            <person name="Idnurm A."/>
            <person name="Muszewska A."/>
            <person name="Steczkiewicz K."/>
            <person name="Masonjones S."/>
            <person name="Liao H.L."/>
            <person name="Gajdeczka M.T."/>
            <person name="Anike F."/>
            <person name="Vuek A."/>
            <person name="Anishchenko I.M."/>
            <person name="Voigt K."/>
            <person name="de Hoog G.S."/>
            <person name="Smith M.E."/>
            <person name="Heitman J."/>
            <person name="Vilgalys R."/>
            <person name="Stajich J.E."/>
        </authorList>
    </citation>
    <scope>NUCLEOTIDE SEQUENCE [LARGE SCALE GENOMIC DNA]</scope>
    <source>
        <strain evidence="3 4">LSU 92-RS-03</strain>
    </source>
</reference>
<dbReference type="InterPro" id="IPR012349">
    <property type="entry name" value="Split_barrel_FMN-bd"/>
</dbReference>
<evidence type="ECO:0000313" key="3">
    <source>
        <dbReference type="EMBL" id="RCI04106.1"/>
    </source>
</evidence>
<dbReference type="SUPFAM" id="SSF50475">
    <property type="entry name" value="FMN-binding split barrel"/>
    <property type="match status" value="1"/>
</dbReference>
<dbReference type="InterPro" id="IPR050268">
    <property type="entry name" value="NADH-dep_flavin_reductase"/>
</dbReference>
<dbReference type="EMBL" id="PJQM01000787">
    <property type="protein sequence ID" value="RCI04106.1"/>
    <property type="molecule type" value="Genomic_DNA"/>
</dbReference>
<accession>A0A367KPI3</accession>
<evidence type="ECO:0000313" key="4">
    <source>
        <dbReference type="Proteomes" id="UP000253551"/>
    </source>
</evidence>
<dbReference type="STRING" id="4846.A0A367KPI3"/>
<dbReference type="SMART" id="SM00903">
    <property type="entry name" value="Flavin_Reduct"/>
    <property type="match status" value="1"/>
</dbReference>
<dbReference type="GO" id="GO:0042602">
    <property type="term" value="F:riboflavin reductase (NADPH) activity"/>
    <property type="evidence" value="ECO:0007669"/>
    <property type="project" value="TreeGrafter"/>
</dbReference>
<dbReference type="GO" id="GO:0010181">
    <property type="term" value="F:FMN binding"/>
    <property type="evidence" value="ECO:0007669"/>
    <property type="project" value="InterPro"/>
</dbReference>
<dbReference type="InterPro" id="IPR002563">
    <property type="entry name" value="Flavin_Rdtase-like_dom"/>
</dbReference>
<organism evidence="3 4">
    <name type="scientific">Rhizopus stolonifer</name>
    <name type="common">Rhizopus nigricans</name>
    <dbReference type="NCBI Taxonomy" id="4846"/>
    <lineage>
        <taxon>Eukaryota</taxon>
        <taxon>Fungi</taxon>
        <taxon>Fungi incertae sedis</taxon>
        <taxon>Mucoromycota</taxon>
        <taxon>Mucoromycotina</taxon>
        <taxon>Mucoromycetes</taxon>
        <taxon>Mucorales</taxon>
        <taxon>Mucorineae</taxon>
        <taxon>Rhizopodaceae</taxon>
        <taxon>Rhizopus</taxon>
    </lineage>
</organism>
<name>A0A367KPI3_RHIST</name>
<dbReference type="Gene3D" id="2.30.110.10">
    <property type="entry name" value="Electron Transport, Fmn-binding Protein, Chain A"/>
    <property type="match status" value="1"/>
</dbReference>
<evidence type="ECO:0000259" key="2">
    <source>
        <dbReference type="SMART" id="SM00903"/>
    </source>
</evidence>
<dbReference type="PANTHER" id="PTHR30466:SF1">
    <property type="entry name" value="FMN REDUCTASE (NADH) RUTF"/>
    <property type="match status" value="1"/>
</dbReference>
<protein>
    <recommendedName>
        <fullName evidence="2">Flavin reductase like domain-containing protein</fullName>
    </recommendedName>
</protein>
<sequence length="165" mass="18320">MSEFKPLDHLVQCSPSLFSVRFILMLLPKFTFLLKGPAHLQPFRTRLFSTGISLTENVRGIMRKVPLPVVVVTTSKPDDRNHRRGITVSSFTSVCLHPEPLVSFCVQTPSRASDLLHSSGSMVLNLLSHEQVLQSIAFSSPNKDQFKDVPFFDDPATGLPVLMGT</sequence>
<dbReference type="OrthoDB" id="2015405at2759"/>
<keyword evidence="1" id="KW-0560">Oxidoreductase</keyword>
<feature type="non-terminal residue" evidence="3">
    <location>
        <position position="165"/>
    </location>
</feature>
<comment type="caution">
    <text evidence="3">The sequence shown here is derived from an EMBL/GenBank/DDBJ whole genome shotgun (WGS) entry which is preliminary data.</text>
</comment>
<gene>
    <name evidence="3" type="ORF">CU098_013067</name>
</gene>
<proteinExistence type="predicted"/>
<keyword evidence="4" id="KW-1185">Reference proteome</keyword>
<dbReference type="Pfam" id="PF01613">
    <property type="entry name" value="Flavin_Reduct"/>
    <property type="match status" value="1"/>
</dbReference>
<evidence type="ECO:0000256" key="1">
    <source>
        <dbReference type="ARBA" id="ARBA00023002"/>
    </source>
</evidence>
<feature type="domain" description="Flavin reductase like" evidence="2">
    <location>
        <begin position="62"/>
        <end position="165"/>
    </location>
</feature>